<sequence>MSEDKEKQESKPVPPTPAKAGFTKEQFLQSRKTLPADKDILAVVLEEGKRYTVQQAEKAVHDFKKRKVT</sequence>
<evidence type="ECO:0000313" key="3">
    <source>
        <dbReference type="Proteomes" id="UP000677918"/>
    </source>
</evidence>
<dbReference type="AlphaFoldDB" id="A0A8J4M448"/>
<organism evidence="2 3">
    <name type="scientific">Xylanibacillus composti</name>
    <dbReference type="NCBI Taxonomy" id="1572762"/>
    <lineage>
        <taxon>Bacteria</taxon>
        <taxon>Bacillati</taxon>
        <taxon>Bacillota</taxon>
        <taxon>Bacilli</taxon>
        <taxon>Bacillales</taxon>
        <taxon>Paenibacillaceae</taxon>
        <taxon>Xylanibacillus</taxon>
    </lineage>
</organism>
<evidence type="ECO:0000313" key="2">
    <source>
        <dbReference type="EMBL" id="GIQ70762.1"/>
    </source>
</evidence>
<protein>
    <submittedName>
        <fullName evidence="2">Uncharacterized protein</fullName>
    </submittedName>
</protein>
<reference evidence="2" key="1">
    <citation type="submission" date="2021-04" db="EMBL/GenBank/DDBJ databases">
        <title>Draft genome sequence of Xylanibacillus composti strain K13.</title>
        <authorList>
            <person name="Uke A."/>
            <person name="Chhe C."/>
            <person name="Baramee S."/>
            <person name="Kosugi A."/>
        </authorList>
    </citation>
    <scope>NUCLEOTIDE SEQUENCE</scope>
    <source>
        <strain evidence="2">K13</strain>
    </source>
</reference>
<feature type="region of interest" description="Disordered" evidence="1">
    <location>
        <begin position="1"/>
        <end position="24"/>
    </location>
</feature>
<name>A0A8J4M448_9BACL</name>
<comment type="caution">
    <text evidence="2">The sequence shown here is derived from an EMBL/GenBank/DDBJ whole genome shotgun (WGS) entry which is preliminary data.</text>
</comment>
<evidence type="ECO:0000256" key="1">
    <source>
        <dbReference type="SAM" id="MobiDB-lite"/>
    </source>
</evidence>
<dbReference type="EMBL" id="BOVK01000058">
    <property type="protein sequence ID" value="GIQ70762.1"/>
    <property type="molecule type" value="Genomic_DNA"/>
</dbReference>
<accession>A0A8J4M448</accession>
<gene>
    <name evidence="2" type="ORF">XYCOK13_35860</name>
</gene>
<proteinExistence type="predicted"/>
<keyword evidence="3" id="KW-1185">Reference proteome</keyword>
<dbReference type="Proteomes" id="UP000677918">
    <property type="component" value="Unassembled WGS sequence"/>
</dbReference>
<dbReference type="RefSeq" id="WP_213413574.1">
    <property type="nucleotide sequence ID" value="NZ_BOVK01000058.1"/>
</dbReference>
<feature type="compositionally biased region" description="Basic and acidic residues" evidence="1">
    <location>
        <begin position="1"/>
        <end position="10"/>
    </location>
</feature>